<dbReference type="Proteomes" id="UP000240488">
    <property type="component" value="Segment"/>
</dbReference>
<reference evidence="1 2" key="1">
    <citation type="submission" date="2018-01" db="EMBL/GenBank/DDBJ databases">
        <title>Draft genome sequence of Klebsiella pneumoniae phage KP1.</title>
        <authorList>
            <person name="Kim D."/>
        </authorList>
    </citation>
    <scope>NUCLEOTIDE SEQUENCE [LARGE SCALE GENOMIC DNA]</scope>
</reference>
<organism evidence="1 2">
    <name type="scientific">Klebsiella phage KP1</name>
    <dbReference type="NCBI Taxonomy" id="2070202"/>
    <lineage>
        <taxon>Viruses</taxon>
        <taxon>Duplodnaviria</taxon>
        <taxon>Heunggongvirae</taxon>
        <taxon>Uroviricota</taxon>
        <taxon>Caudoviricetes</taxon>
        <taxon>Pantevenvirales</taxon>
        <taxon>Straboviridae</taxon>
        <taxon>Tevenvirinae</taxon>
        <taxon>Jiaodavirus</taxon>
        <taxon>Jiaodavirus jd18</taxon>
    </lineage>
</organism>
<evidence type="ECO:0000313" key="2">
    <source>
        <dbReference type="Proteomes" id="UP000240488"/>
    </source>
</evidence>
<protein>
    <submittedName>
        <fullName evidence="1">Uncharacterized protein</fullName>
    </submittedName>
</protein>
<evidence type="ECO:0000313" key="1">
    <source>
        <dbReference type="EMBL" id="AUV57556.1"/>
    </source>
</evidence>
<name>A0A2K9V5X1_9CAUD</name>
<proteinExistence type="predicted"/>
<dbReference type="EMBL" id="MG751100">
    <property type="protein sequence ID" value="AUV57556.1"/>
    <property type="molecule type" value="Genomic_DNA"/>
</dbReference>
<accession>A0A2K9V5X1</accession>
<sequence length="162" mass="18508">MSEVFEMNKSYRLTEAAKNEYLSTSSNVNKLIAERVECMPWSVHTLTEHGNVKSIKLESTGEIIDADMLGFSNCIMFTKYELRSGMVEVNDDGSAQYIIVGGKKESEFGIVRGDYNSNLFTLEKAKKYVTKVIKHDPEYKFQIFKLHSTARAEKQEINVVFE</sequence>